<dbReference type="Gene3D" id="1.10.10.10">
    <property type="entry name" value="Winged helix-like DNA-binding domain superfamily/Winged helix DNA-binding domain"/>
    <property type="match status" value="1"/>
</dbReference>
<dbReference type="SUPFAM" id="SSF53850">
    <property type="entry name" value="Periplasmic binding protein-like II"/>
    <property type="match status" value="1"/>
</dbReference>
<dbReference type="Proteomes" id="UP001408594">
    <property type="component" value="Unassembled WGS sequence"/>
</dbReference>
<comment type="similarity">
    <text evidence="1">Belongs to the LysR transcriptional regulatory family.</text>
</comment>
<dbReference type="InterPro" id="IPR036388">
    <property type="entry name" value="WH-like_DNA-bd_sf"/>
</dbReference>
<dbReference type="InterPro" id="IPR036390">
    <property type="entry name" value="WH_DNA-bd_sf"/>
</dbReference>
<evidence type="ECO:0000256" key="4">
    <source>
        <dbReference type="ARBA" id="ARBA00023163"/>
    </source>
</evidence>
<reference evidence="7 8" key="1">
    <citation type="submission" date="2024-02" db="EMBL/GenBank/DDBJ databases">
        <title>Microbulbifer aestuariivivens NBRC 112533.</title>
        <authorList>
            <person name="Ichikawa N."/>
            <person name="Katano-Makiyama Y."/>
            <person name="Hidaka K."/>
        </authorList>
    </citation>
    <scope>NUCLEOTIDE SEQUENCE [LARGE SCALE GENOMIC DNA]</scope>
    <source>
        <strain evidence="7 8">NBRC 112533</strain>
    </source>
</reference>
<sequence>MAGGEWRGQKDGDRETGDQQVAGTQLQQMDMNLFLVMDAIYRQGNLTRAAEQLHITQPAVSNALARLRRSLADPLFIRTPSGMSPTPLTESIIPQVQQALALLDGSLSAQSSFDPATARKTLRLSMNDMAETLLLPPLLEELERRAPGISVESFYVPRDQLARELATNTLDFGLDIPLATATQLHQQRLLNDRYLCMLRQDHPLATEERLSLDQYLALGHVHVSSRRTGPGVADIALNKLGRRRAIKLRVQHYRVAPLVVMRTDLALTVPASLAGQYPVRLFELPFQIPQMDWHLLWHRNQHKDPANQWVRRLLLELFSR</sequence>
<gene>
    <name evidence="7" type="primary">pcpR_2</name>
    <name evidence="7" type="ORF">Maes01_02217</name>
</gene>
<name>A0ABP9WRD2_9GAMM</name>
<evidence type="ECO:0000256" key="1">
    <source>
        <dbReference type="ARBA" id="ARBA00009437"/>
    </source>
</evidence>
<dbReference type="PROSITE" id="PS50931">
    <property type="entry name" value="HTH_LYSR"/>
    <property type="match status" value="1"/>
</dbReference>
<comment type="caution">
    <text evidence="7">The sequence shown here is derived from an EMBL/GenBank/DDBJ whole genome shotgun (WGS) entry which is preliminary data.</text>
</comment>
<evidence type="ECO:0000256" key="2">
    <source>
        <dbReference type="ARBA" id="ARBA00023015"/>
    </source>
</evidence>
<accession>A0ABP9WRD2</accession>
<proteinExistence type="inferred from homology"/>
<dbReference type="InterPro" id="IPR050389">
    <property type="entry name" value="LysR-type_TF"/>
</dbReference>
<dbReference type="Pfam" id="PF03466">
    <property type="entry name" value="LysR_substrate"/>
    <property type="match status" value="1"/>
</dbReference>
<keyword evidence="3" id="KW-0238">DNA-binding</keyword>
<dbReference type="Pfam" id="PF00126">
    <property type="entry name" value="HTH_1"/>
    <property type="match status" value="1"/>
</dbReference>
<dbReference type="PANTHER" id="PTHR30118:SF15">
    <property type="entry name" value="TRANSCRIPTIONAL REGULATORY PROTEIN"/>
    <property type="match status" value="1"/>
</dbReference>
<evidence type="ECO:0000259" key="6">
    <source>
        <dbReference type="PROSITE" id="PS50931"/>
    </source>
</evidence>
<evidence type="ECO:0000256" key="5">
    <source>
        <dbReference type="SAM" id="MobiDB-lite"/>
    </source>
</evidence>
<dbReference type="CDD" id="cd08417">
    <property type="entry name" value="PBP2_Nitroaromatics_like"/>
    <property type="match status" value="1"/>
</dbReference>
<evidence type="ECO:0000313" key="8">
    <source>
        <dbReference type="Proteomes" id="UP001408594"/>
    </source>
</evidence>
<dbReference type="Gene3D" id="3.40.190.10">
    <property type="entry name" value="Periplasmic binding protein-like II"/>
    <property type="match status" value="2"/>
</dbReference>
<keyword evidence="8" id="KW-1185">Reference proteome</keyword>
<dbReference type="PANTHER" id="PTHR30118">
    <property type="entry name" value="HTH-TYPE TRANSCRIPTIONAL REGULATOR LEUO-RELATED"/>
    <property type="match status" value="1"/>
</dbReference>
<feature type="compositionally biased region" description="Basic and acidic residues" evidence="5">
    <location>
        <begin position="7"/>
        <end position="17"/>
    </location>
</feature>
<evidence type="ECO:0000256" key="3">
    <source>
        <dbReference type="ARBA" id="ARBA00023125"/>
    </source>
</evidence>
<organism evidence="7 8">
    <name type="scientific">Microbulbifer aestuariivivens</name>
    <dbReference type="NCBI Taxonomy" id="1908308"/>
    <lineage>
        <taxon>Bacteria</taxon>
        <taxon>Pseudomonadati</taxon>
        <taxon>Pseudomonadota</taxon>
        <taxon>Gammaproteobacteria</taxon>
        <taxon>Cellvibrionales</taxon>
        <taxon>Microbulbiferaceae</taxon>
        <taxon>Microbulbifer</taxon>
    </lineage>
</organism>
<protein>
    <submittedName>
        <fullName evidence="7">PCP degradation transcriptional activation protein</fullName>
    </submittedName>
</protein>
<feature type="domain" description="HTH lysR-type" evidence="6">
    <location>
        <begin position="29"/>
        <end position="86"/>
    </location>
</feature>
<dbReference type="InterPro" id="IPR037402">
    <property type="entry name" value="YidZ_PBP2"/>
</dbReference>
<feature type="region of interest" description="Disordered" evidence="5">
    <location>
        <begin position="1"/>
        <end position="20"/>
    </location>
</feature>
<dbReference type="PRINTS" id="PR00039">
    <property type="entry name" value="HTHLYSR"/>
</dbReference>
<dbReference type="InterPro" id="IPR000847">
    <property type="entry name" value="LysR_HTH_N"/>
</dbReference>
<dbReference type="EMBL" id="BAABRT010000018">
    <property type="protein sequence ID" value="GAA5525645.1"/>
    <property type="molecule type" value="Genomic_DNA"/>
</dbReference>
<evidence type="ECO:0000313" key="7">
    <source>
        <dbReference type="EMBL" id="GAA5525645.1"/>
    </source>
</evidence>
<dbReference type="InterPro" id="IPR005119">
    <property type="entry name" value="LysR_subst-bd"/>
</dbReference>
<keyword evidence="2" id="KW-0805">Transcription regulation</keyword>
<keyword evidence="4" id="KW-0804">Transcription</keyword>
<dbReference type="SUPFAM" id="SSF46785">
    <property type="entry name" value="Winged helix' DNA-binding domain"/>
    <property type="match status" value="1"/>
</dbReference>